<dbReference type="SUPFAM" id="SSF54292">
    <property type="entry name" value="2Fe-2S ferredoxin-like"/>
    <property type="match status" value="1"/>
</dbReference>
<reference evidence="10" key="1">
    <citation type="journal article" date="2023" name="Commun. Biol.">
        <title>Genome analysis of Parmales, the sister group of diatoms, reveals the evolutionary specialization of diatoms from phago-mixotrophs to photoautotrophs.</title>
        <authorList>
            <person name="Ban H."/>
            <person name="Sato S."/>
            <person name="Yoshikawa S."/>
            <person name="Yamada K."/>
            <person name="Nakamura Y."/>
            <person name="Ichinomiya M."/>
            <person name="Sato N."/>
            <person name="Blanc-Mathieu R."/>
            <person name="Endo H."/>
            <person name="Kuwata A."/>
            <person name="Ogata H."/>
        </authorList>
    </citation>
    <scope>NUCLEOTIDE SEQUENCE [LARGE SCALE GENOMIC DNA]</scope>
</reference>
<dbReference type="InterPro" id="IPR013087">
    <property type="entry name" value="Znf_C2H2_type"/>
</dbReference>
<evidence type="ECO:0000256" key="5">
    <source>
        <dbReference type="ARBA" id="ARBA00022833"/>
    </source>
</evidence>
<evidence type="ECO:0000259" key="8">
    <source>
        <dbReference type="PROSITE" id="PS50157"/>
    </source>
</evidence>
<evidence type="ECO:0000256" key="1">
    <source>
        <dbReference type="ARBA" id="ARBA00022714"/>
    </source>
</evidence>
<keyword evidence="6" id="KW-0411">Iron-sulfur</keyword>
<dbReference type="AlphaFoldDB" id="A0A9W7GQQ4"/>
<evidence type="ECO:0000256" key="6">
    <source>
        <dbReference type="ARBA" id="ARBA00023014"/>
    </source>
</evidence>
<keyword evidence="1" id="KW-0408">Iron</keyword>
<keyword evidence="1" id="KW-0001">2Fe-2S</keyword>
<keyword evidence="5" id="KW-0862">Zinc</keyword>
<dbReference type="Gene3D" id="2.30.42.10">
    <property type="match status" value="1"/>
</dbReference>
<sequence>MSIEGSGSKPVTTCFPISSSLDTVDIDNSEGIPVIASSRRAILHKCDLCDFTCSQRTNMSRHKANRHNVDITWLRCKVPVPHDSREYRVSRAKVDKMGGAVANFQSAMSHFNGVMMLECPFACKEKSSMKRHKANMHNIDVKWHICTQPNCTYRTKEAASLRKHEAFKHNMSVKWHYCIQCDYKSKDATSIKSHVAYHHTSGDWFCCSYDGCTFKTREKAALLKHAEKHKNGPTWYYCDALGCTAKFQKRGDLKKHVCNVHTLIFDSVADAVDAADAAVMVQQLSRSAHAALPQVYTRKSLSSLYAVIEVKTTLPLGIVLEDAEQERNGRSNGVFVVEADSSSACGSAGVKSGYRVSSVNSVDTRFSDYDTVVGLLTADPDSVEVCFEEKFSDGHPATINVEGHGLVTAAVGDNLREVLLANKVELYTTLKAKMGNCGGGGQCTLCKVSLSEDDGVWPERTDYENTKLAKFKEDTRLACMTYVEGDCSVATS</sequence>
<dbReference type="InterPro" id="IPR036010">
    <property type="entry name" value="2Fe-2S_ferredoxin-like_sf"/>
</dbReference>
<dbReference type="GO" id="GO:0051537">
    <property type="term" value="F:2 iron, 2 sulfur cluster binding"/>
    <property type="evidence" value="ECO:0007669"/>
    <property type="project" value="UniProtKB-KW"/>
</dbReference>
<evidence type="ECO:0000256" key="3">
    <source>
        <dbReference type="ARBA" id="ARBA00022737"/>
    </source>
</evidence>
<dbReference type="OrthoDB" id="5987010at2759"/>
<dbReference type="Gene3D" id="3.30.160.60">
    <property type="entry name" value="Classic Zinc Finger"/>
    <property type="match status" value="1"/>
</dbReference>
<comment type="caution">
    <text evidence="9">The sequence shown here is derived from an EMBL/GenBank/DDBJ whole genome shotgun (WGS) entry which is preliminary data.</text>
</comment>
<dbReference type="SMART" id="SM00355">
    <property type="entry name" value="ZnF_C2H2"/>
    <property type="match status" value="6"/>
</dbReference>
<accession>A0A9W7GQQ4</accession>
<dbReference type="SUPFAM" id="SSF50156">
    <property type="entry name" value="PDZ domain-like"/>
    <property type="match status" value="1"/>
</dbReference>
<feature type="domain" description="C2H2-type" evidence="8">
    <location>
        <begin position="236"/>
        <end position="262"/>
    </location>
</feature>
<dbReference type="Gene3D" id="3.10.20.30">
    <property type="match status" value="1"/>
</dbReference>
<dbReference type="GO" id="GO:0008270">
    <property type="term" value="F:zinc ion binding"/>
    <property type="evidence" value="ECO:0007669"/>
    <property type="project" value="UniProtKB-KW"/>
</dbReference>
<dbReference type="PANTHER" id="PTHR24403">
    <property type="entry name" value="ZINC FINGER PROTEIN"/>
    <property type="match status" value="1"/>
</dbReference>
<dbReference type="InterPro" id="IPR050688">
    <property type="entry name" value="Zinc_finger/UBP_domain"/>
</dbReference>
<proteinExistence type="predicted"/>
<dbReference type="GO" id="GO:0045944">
    <property type="term" value="P:positive regulation of transcription by RNA polymerase II"/>
    <property type="evidence" value="ECO:0007669"/>
    <property type="project" value="TreeGrafter"/>
</dbReference>
<protein>
    <recommendedName>
        <fullName evidence="8">C2H2-type domain-containing protein</fullName>
    </recommendedName>
</protein>
<dbReference type="CDD" id="cd00207">
    <property type="entry name" value="fer2"/>
    <property type="match status" value="1"/>
</dbReference>
<dbReference type="InterPro" id="IPR001041">
    <property type="entry name" value="2Fe-2S_ferredoxin-type"/>
</dbReference>
<dbReference type="PROSITE" id="PS00028">
    <property type="entry name" value="ZINC_FINGER_C2H2_1"/>
    <property type="match status" value="2"/>
</dbReference>
<dbReference type="GO" id="GO:0005634">
    <property type="term" value="C:nucleus"/>
    <property type="evidence" value="ECO:0007669"/>
    <property type="project" value="TreeGrafter"/>
</dbReference>
<keyword evidence="3" id="KW-0677">Repeat</keyword>
<dbReference type="InterPro" id="IPR036034">
    <property type="entry name" value="PDZ_sf"/>
</dbReference>
<evidence type="ECO:0000313" key="9">
    <source>
        <dbReference type="EMBL" id="GMI48495.1"/>
    </source>
</evidence>
<dbReference type="Pfam" id="PF00111">
    <property type="entry name" value="Fer2"/>
    <property type="match status" value="1"/>
</dbReference>
<keyword evidence="2" id="KW-0479">Metal-binding</keyword>
<keyword evidence="10" id="KW-1185">Reference proteome</keyword>
<evidence type="ECO:0000313" key="10">
    <source>
        <dbReference type="Proteomes" id="UP001165065"/>
    </source>
</evidence>
<name>A0A9W7GQQ4_9STRA</name>
<organism evidence="9 10">
    <name type="scientific">Triparma columacea</name>
    <dbReference type="NCBI Taxonomy" id="722753"/>
    <lineage>
        <taxon>Eukaryota</taxon>
        <taxon>Sar</taxon>
        <taxon>Stramenopiles</taxon>
        <taxon>Ochrophyta</taxon>
        <taxon>Bolidophyceae</taxon>
        <taxon>Parmales</taxon>
        <taxon>Triparmaceae</taxon>
        <taxon>Triparma</taxon>
    </lineage>
</organism>
<evidence type="ECO:0000256" key="2">
    <source>
        <dbReference type="ARBA" id="ARBA00022723"/>
    </source>
</evidence>
<dbReference type="PROSITE" id="PS50157">
    <property type="entry name" value="ZINC_FINGER_C2H2_2"/>
    <property type="match status" value="1"/>
</dbReference>
<dbReference type="PANTHER" id="PTHR24403:SF67">
    <property type="entry name" value="FI01116P-RELATED"/>
    <property type="match status" value="1"/>
</dbReference>
<dbReference type="EMBL" id="BRYA01000402">
    <property type="protein sequence ID" value="GMI48495.1"/>
    <property type="molecule type" value="Genomic_DNA"/>
</dbReference>
<evidence type="ECO:0000256" key="7">
    <source>
        <dbReference type="PROSITE-ProRule" id="PRU00042"/>
    </source>
</evidence>
<evidence type="ECO:0000256" key="4">
    <source>
        <dbReference type="ARBA" id="ARBA00022771"/>
    </source>
</evidence>
<gene>
    <name evidence="9" type="ORF">TrCOL_g5894</name>
</gene>
<dbReference type="Proteomes" id="UP001165065">
    <property type="component" value="Unassembled WGS sequence"/>
</dbReference>
<keyword evidence="4 7" id="KW-0863">Zinc-finger</keyword>
<dbReference type="InterPro" id="IPR012675">
    <property type="entry name" value="Beta-grasp_dom_sf"/>
</dbReference>